<name>A0A6N7C1S5_9GAMM</name>
<dbReference type="GO" id="GO:0003676">
    <property type="term" value="F:nucleic acid binding"/>
    <property type="evidence" value="ECO:0007669"/>
    <property type="project" value="InterPro"/>
</dbReference>
<gene>
    <name evidence="3" type="ORF">FQV37_78</name>
</gene>
<dbReference type="InterPro" id="IPR011335">
    <property type="entry name" value="Restrct_endonuc-II-like"/>
</dbReference>
<accession>A0A6N7C1S5</accession>
<evidence type="ECO:0000313" key="4">
    <source>
        <dbReference type="Proteomes" id="UP000471465"/>
    </source>
</evidence>
<feature type="domain" description="TnsA endonuclease N-terminal" evidence="2">
    <location>
        <begin position="67"/>
        <end position="158"/>
    </location>
</feature>
<dbReference type="SUPFAM" id="SSF52980">
    <property type="entry name" value="Restriction endonuclease-like"/>
    <property type="match status" value="1"/>
</dbReference>
<organism evidence="3 4">
    <name type="scientific">Psychrobacter nivimaris</name>
    <dbReference type="NCBI Taxonomy" id="281738"/>
    <lineage>
        <taxon>Bacteria</taxon>
        <taxon>Pseudomonadati</taxon>
        <taxon>Pseudomonadota</taxon>
        <taxon>Gammaproteobacteria</taxon>
        <taxon>Moraxellales</taxon>
        <taxon>Moraxellaceae</taxon>
        <taxon>Psychrobacter</taxon>
    </lineage>
</organism>
<dbReference type="Gene3D" id="1.10.10.10">
    <property type="entry name" value="Winged helix-like DNA-binding domain superfamily/Winged helix DNA-binding domain"/>
    <property type="match status" value="1"/>
</dbReference>
<dbReference type="Proteomes" id="UP000471465">
    <property type="component" value="Unassembled WGS sequence"/>
</dbReference>
<proteinExistence type="predicted"/>
<dbReference type="Pfam" id="PF08722">
    <property type="entry name" value="Tn7_TnsA-like_N"/>
    <property type="match status" value="1"/>
</dbReference>
<dbReference type="RefSeq" id="WP_160021464.1">
    <property type="nucleotide sequence ID" value="NZ_VZIZ01000010.1"/>
</dbReference>
<evidence type="ECO:0000313" key="3">
    <source>
        <dbReference type="EMBL" id="KAF0569282.1"/>
    </source>
</evidence>
<dbReference type="InterPro" id="IPR036390">
    <property type="entry name" value="WH_DNA-bd_sf"/>
</dbReference>
<dbReference type="InterPro" id="IPR036388">
    <property type="entry name" value="WH-like_DNA-bd_sf"/>
</dbReference>
<keyword evidence="4" id="KW-1185">Reference proteome</keyword>
<dbReference type="Gene3D" id="3.40.1350.10">
    <property type="match status" value="1"/>
</dbReference>
<dbReference type="InterPro" id="IPR014833">
    <property type="entry name" value="TnsA_N"/>
</dbReference>
<reference evidence="3 4" key="1">
    <citation type="submission" date="2019-09" db="EMBL/GenBank/DDBJ databases">
        <title>Draft genome sequence of Psychrobacter nivimaris LAMA 639, in search for biotechnological relevant genes.</title>
        <authorList>
            <person name="Lima A.O.S."/>
            <person name="Staloch B.E.K."/>
            <person name="Freitas R.C."/>
            <person name="Niero H."/>
            <person name="Silva M.A.C."/>
        </authorList>
    </citation>
    <scope>NUCLEOTIDE SEQUENCE [LARGE SCALE GENOMIC DNA]</scope>
    <source>
        <strain evidence="3 4">LAMA 639</strain>
    </source>
</reference>
<dbReference type="InterPro" id="IPR011856">
    <property type="entry name" value="tRNA_endonuc-like_dom_sf"/>
</dbReference>
<evidence type="ECO:0000259" key="2">
    <source>
        <dbReference type="Pfam" id="PF08722"/>
    </source>
</evidence>
<protein>
    <submittedName>
        <fullName evidence="3">Transposon Tn7 transposition protein tnsA</fullName>
    </submittedName>
</protein>
<evidence type="ECO:0000259" key="1">
    <source>
        <dbReference type="Pfam" id="PF08721"/>
    </source>
</evidence>
<dbReference type="CDD" id="cd22362">
    <property type="entry name" value="TnsA_endonuclease-like"/>
    <property type="match status" value="1"/>
</dbReference>
<dbReference type="InterPro" id="IPR014832">
    <property type="entry name" value="TnsA_C"/>
</dbReference>
<feature type="domain" description="TnsA endonuclease C-terminal" evidence="1">
    <location>
        <begin position="160"/>
        <end position="238"/>
    </location>
</feature>
<dbReference type="Pfam" id="PF08721">
    <property type="entry name" value="Tn7_Tnp_TnsA_C"/>
    <property type="match status" value="1"/>
</dbReference>
<dbReference type="SUPFAM" id="SSF46785">
    <property type="entry name" value="Winged helix' DNA-binding domain"/>
    <property type="match status" value="1"/>
</dbReference>
<dbReference type="AlphaFoldDB" id="A0A6N7C1S5"/>
<sequence length="271" mass="31885">MLSKKQQKWIKEERGQGELADYKPWIKISDISSAGRSHRTFGHKTRRTHHLMSDLELAAFLVLEWSADVTDIREQFPLKYEDTQQIANSMQVKHPSIRGELHIMTSDFYVVTSNTLHNQFAIQAKYSKDLNNPRVIEKLEIERRYWQSKGIPWQIITEKDIPLEVQNNIKWLYPESDSYIYSDIELKLNLYSEQILKNPSNSIINLCKEIDNAYHSELGASLNEIRKLLAQRFFTFDLRIDFRKLKCSDLNVDGTKCWGLISEELRYVSNQ</sequence>
<dbReference type="EMBL" id="VZIZ01000010">
    <property type="protein sequence ID" value="KAF0569282.1"/>
    <property type="molecule type" value="Genomic_DNA"/>
</dbReference>
<comment type="caution">
    <text evidence="3">The sequence shown here is derived from an EMBL/GenBank/DDBJ whole genome shotgun (WGS) entry which is preliminary data.</text>
</comment>